<keyword evidence="1" id="KW-0812">Transmembrane</keyword>
<feature type="domain" description="Type VI lipoprotein IgE-like C-terminal" evidence="2">
    <location>
        <begin position="52"/>
        <end position="123"/>
    </location>
</feature>
<dbReference type="EMBL" id="MDTU01000001">
    <property type="protein sequence ID" value="ODN42558.1"/>
    <property type="molecule type" value="Genomic_DNA"/>
</dbReference>
<keyword evidence="4" id="KW-1185">Reference proteome</keyword>
<evidence type="ECO:0000259" key="2">
    <source>
        <dbReference type="Pfam" id="PF22361"/>
    </source>
</evidence>
<dbReference type="RefSeq" id="WP_069312355.1">
    <property type="nucleotide sequence ID" value="NZ_MDTU01000001.1"/>
</dbReference>
<reference evidence="3 4" key="1">
    <citation type="submission" date="2016-08" db="EMBL/GenBank/DDBJ databases">
        <title>Draft genome sequence of Candidatus Piscirickettsia litoralis, from seawater.</title>
        <authorList>
            <person name="Wan X."/>
            <person name="Lee A.J."/>
            <person name="Hou S."/>
            <person name="Donachie S.P."/>
        </authorList>
    </citation>
    <scope>NUCLEOTIDE SEQUENCE [LARGE SCALE GENOMIC DNA]</scope>
    <source>
        <strain evidence="3 4">Y2</strain>
    </source>
</reference>
<proteinExistence type="predicted"/>
<evidence type="ECO:0000256" key="1">
    <source>
        <dbReference type="SAM" id="Phobius"/>
    </source>
</evidence>
<comment type="caution">
    <text evidence="3">The sequence shown here is derived from an EMBL/GenBank/DDBJ whole genome shotgun (WGS) entry which is preliminary data.</text>
</comment>
<protein>
    <recommendedName>
        <fullName evidence="2">Type VI lipoprotein IgE-like C-terminal domain-containing protein</fullName>
    </recommendedName>
</protein>
<dbReference type="InterPro" id="IPR054378">
    <property type="entry name" value="IgE-like_C"/>
</dbReference>
<evidence type="ECO:0000313" key="3">
    <source>
        <dbReference type="EMBL" id="ODN42558.1"/>
    </source>
</evidence>
<accession>A0ABX3A287</accession>
<evidence type="ECO:0000313" key="4">
    <source>
        <dbReference type="Proteomes" id="UP000094329"/>
    </source>
</evidence>
<name>A0ABX3A287_9GAMM</name>
<feature type="transmembrane region" description="Helical" evidence="1">
    <location>
        <begin position="6"/>
        <end position="30"/>
    </location>
</feature>
<sequence length="142" mass="16517">MKKRLVSISYCVSIMAAVVMLNSCSMLGLGGDPKFKIKVKTDKYVNNGNNFYLLVVQDDSKNYIGNNYYSLYSQFNNDKYKKYFITPKYKSTYLFYYTYDNSKPISLYFLFNSESRQWKKRVKVGVESVIVEVNNNIISSGN</sequence>
<dbReference type="Pfam" id="PF22361">
    <property type="entry name" value="IglE_N"/>
    <property type="match status" value="1"/>
</dbReference>
<dbReference type="Proteomes" id="UP000094329">
    <property type="component" value="Unassembled WGS sequence"/>
</dbReference>
<keyword evidence="1" id="KW-1133">Transmembrane helix</keyword>
<gene>
    <name evidence="3" type="ORF">BGC07_05965</name>
</gene>
<organism evidence="3 4">
    <name type="scientific">Piscirickettsia litoralis</name>
    <dbReference type="NCBI Taxonomy" id="1891921"/>
    <lineage>
        <taxon>Bacteria</taxon>
        <taxon>Pseudomonadati</taxon>
        <taxon>Pseudomonadota</taxon>
        <taxon>Gammaproteobacteria</taxon>
        <taxon>Thiotrichales</taxon>
        <taxon>Piscirickettsiaceae</taxon>
        <taxon>Piscirickettsia</taxon>
    </lineage>
</organism>
<keyword evidence="1" id="KW-0472">Membrane</keyword>